<evidence type="ECO:0008006" key="3">
    <source>
        <dbReference type="Google" id="ProtNLM"/>
    </source>
</evidence>
<proteinExistence type="predicted"/>
<dbReference type="GO" id="GO:0003676">
    <property type="term" value="F:nucleic acid binding"/>
    <property type="evidence" value="ECO:0007669"/>
    <property type="project" value="InterPro"/>
</dbReference>
<evidence type="ECO:0000313" key="1">
    <source>
        <dbReference type="EMBL" id="GBM14739.1"/>
    </source>
</evidence>
<dbReference type="InterPro" id="IPR036397">
    <property type="entry name" value="RNaseH_sf"/>
</dbReference>
<protein>
    <recommendedName>
        <fullName evidence="3">Transposase Tc1-like domain-containing protein</fullName>
    </recommendedName>
</protein>
<comment type="caution">
    <text evidence="1">The sequence shown here is derived from an EMBL/GenBank/DDBJ whole genome shotgun (WGS) entry which is preliminary data.</text>
</comment>
<dbReference type="Proteomes" id="UP000499080">
    <property type="component" value="Unassembled WGS sequence"/>
</dbReference>
<sequence length="105" mass="12310">MNIWSRVPRKRPLLTQAHKVARVQWTINSRMWTVADWRGVMWSVESRFCLYSNDARRRVHRRPNEAFPPESVQGQVQAGGGPVMFWGCFSYYDLDPLIAVTTDRN</sequence>
<reference evidence="1 2" key="1">
    <citation type="journal article" date="2019" name="Sci. Rep.">
        <title>Orb-weaving spider Araneus ventricosus genome elucidates the spidroin gene catalogue.</title>
        <authorList>
            <person name="Kono N."/>
            <person name="Nakamura H."/>
            <person name="Ohtoshi R."/>
            <person name="Moran D.A.P."/>
            <person name="Shinohara A."/>
            <person name="Yoshida Y."/>
            <person name="Fujiwara M."/>
            <person name="Mori M."/>
            <person name="Tomita M."/>
            <person name="Arakawa K."/>
        </authorList>
    </citation>
    <scope>NUCLEOTIDE SEQUENCE [LARGE SCALE GENOMIC DNA]</scope>
</reference>
<keyword evidence="2" id="KW-1185">Reference proteome</keyword>
<dbReference type="EMBL" id="BGPR01000347">
    <property type="protein sequence ID" value="GBM14739.1"/>
    <property type="molecule type" value="Genomic_DNA"/>
</dbReference>
<evidence type="ECO:0000313" key="2">
    <source>
        <dbReference type="Proteomes" id="UP000499080"/>
    </source>
</evidence>
<dbReference type="Gene3D" id="3.30.420.10">
    <property type="entry name" value="Ribonuclease H-like superfamily/Ribonuclease H"/>
    <property type="match status" value="1"/>
</dbReference>
<organism evidence="1 2">
    <name type="scientific">Araneus ventricosus</name>
    <name type="common">Orbweaver spider</name>
    <name type="synonym">Epeira ventricosa</name>
    <dbReference type="NCBI Taxonomy" id="182803"/>
    <lineage>
        <taxon>Eukaryota</taxon>
        <taxon>Metazoa</taxon>
        <taxon>Ecdysozoa</taxon>
        <taxon>Arthropoda</taxon>
        <taxon>Chelicerata</taxon>
        <taxon>Arachnida</taxon>
        <taxon>Araneae</taxon>
        <taxon>Araneomorphae</taxon>
        <taxon>Entelegynae</taxon>
        <taxon>Araneoidea</taxon>
        <taxon>Araneidae</taxon>
        <taxon>Araneus</taxon>
    </lineage>
</organism>
<dbReference type="AlphaFoldDB" id="A0A4Y2DES6"/>
<accession>A0A4Y2DES6</accession>
<gene>
    <name evidence="1" type="ORF">AVEN_72010_1</name>
</gene>
<name>A0A4Y2DES6_ARAVE</name>
<dbReference type="OrthoDB" id="6435233at2759"/>